<sequence>MQLPKQLLPVLTAIIAVILVVAALRATQSITVPLAFAFFIAVLVHPLQARLNRRLPRGLSLAIVLLLLAAILGIGIGVLYLSIDIANEQMLQYLEQLDQLWTSIQSWAQSQGLPIEPDAQTQRLVEQVSQQALGGAKSVLSALSLFTLMVSMLVLLLLEVGEYQEKLKQAFPASASRRISDAISNTSGKLRRYLAVMGFTSLLTGISTVLWCWLLGVNLAIVWGLVAFVLNFVPTLGSIIAVIPPTLVGLSQGIGTGIATLLGLMALQFFFGNFVDPKLQGKSLQLSPFVALVSIIFWGWVWGIPGALIGIPMTVFIVLLCQEFAPTQGIAILLSGLPHSKKS</sequence>
<evidence type="ECO:0000256" key="3">
    <source>
        <dbReference type="ARBA" id="ARBA00022448"/>
    </source>
</evidence>
<accession>A0A8J7DRY7</accession>
<evidence type="ECO:0000256" key="5">
    <source>
        <dbReference type="ARBA" id="ARBA00022692"/>
    </source>
</evidence>
<comment type="subcellular location">
    <subcellularLocation>
        <location evidence="1">Cell membrane</location>
        <topology evidence="1">Multi-pass membrane protein</topology>
    </subcellularLocation>
</comment>
<evidence type="ECO:0000256" key="7">
    <source>
        <dbReference type="ARBA" id="ARBA00023136"/>
    </source>
</evidence>
<dbReference type="RefSeq" id="WP_193910625.1">
    <property type="nucleotide sequence ID" value="NZ_JADEXG010000060.1"/>
</dbReference>
<feature type="transmembrane region" description="Helical" evidence="8">
    <location>
        <begin position="30"/>
        <end position="47"/>
    </location>
</feature>
<keyword evidence="3" id="KW-0813">Transport</keyword>
<keyword evidence="7 8" id="KW-0472">Membrane</keyword>
<keyword evidence="4" id="KW-1003">Cell membrane</keyword>
<name>A0A8J7DRY7_9CYAN</name>
<evidence type="ECO:0000256" key="8">
    <source>
        <dbReference type="SAM" id="Phobius"/>
    </source>
</evidence>
<keyword evidence="6 8" id="KW-1133">Transmembrane helix</keyword>
<gene>
    <name evidence="9" type="ORF">IQ241_19985</name>
</gene>
<organism evidence="9 10">
    <name type="scientific">Vasconcelosia minhoensis LEGE 07310</name>
    <dbReference type="NCBI Taxonomy" id="915328"/>
    <lineage>
        <taxon>Bacteria</taxon>
        <taxon>Bacillati</taxon>
        <taxon>Cyanobacteriota</taxon>
        <taxon>Cyanophyceae</taxon>
        <taxon>Nodosilineales</taxon>
        <taxon>Cymatolegaceae</taxon>
        <taxon>Vasconcelosia</taxon>
        <taxon>Vasconcelosia minhoensis</taxon>
    </lineage>
</organism>
<reference evidence="9" key="1">
    <citation type="submission" date="2020-10" db="EMBL/GenBank/DDBJ databases">
        <authorList>
            <person name="Castelo-Branco R."/>
            <person name="Eusebio N."/>
            <person name="Adriana R."/>
            <person name="Vieira A."/>
            <person name="Brugerolle De Fraissinette N."/>
            <person name="Rezende De Castro R."/>
            <person name="Schneider M.P."/>
            <person name="Vasconcelos V."/>
            <person name="Leao P.N."/>
        </authorList>
    </citation>
    <scope>NUCLEOTIDE SEQUENCE</scope>
    <source>
        <strain evidence="9">LEGE 07310</strain>
    </source>
</reference>
<evidence type="ECO:0000313" key="10">
    <source>
        <dbReference type="Proteomes" id="UP000636505"/>
    </source>
</evidence>
<dbReference type="PANTHER" id="PTHR21716:SF53">
    <property type="entry name" value="PERMEASE PERM-RELATED"/>
    <property type="match status" value="1"/>
</dbReference>
<feature type="transmembrane region" description="Helical" evidence="8">
    <location>
        <begin position="59"/>
        <end position="83"/>
    </location>
</feature>
<keyword evidence="5 8" id="KW-0812">Transmembrane</keyword>
<evidence type="ECO:0000256" key="2">
    <source>
        <dbReference type="ARBA" id="ARBA00009773"/>
    </source>
</evidence>
<dbReference type="Proteomes" id="UP000636505">
    <property type="component" value="Unassembled WGS sequence"/>
</dbReference>
<dbReference type="Pfam" id="PF01594">
    <property type="entry name" value="AI-2E_transport"/>
    <property type="match status" value="1"/>
</dbReference>
<evidence type="ECO:0000256" key="1">
    <source>
        <dbReference type="ARBA" id="ARBA00004651"/>
    </source>
</evidence>
<dbReference type="GO" id="GO:0005886">
    <property type="term" value="C:plasma membrane"/>
    <property type="evidence" value="ECO:0007669"/>
    <property type="project" value="UniProtKB-SubCell"/>
</dbReference>
<dbReference type="AlphaFoldDB" id="A0A8J7DRY7"/>
<proteinExistence type="inferred from homology"/>
<protein>
    <submittedName>
        <fullName evidence="9">AI-2E family transporter</fullName>
    </submittedName>
</protein>
<dbReference type="EMBL" id="JADEXG010000060">
    <property type="protein sequence ID" value="MBE9079549.1"/>
    <property type="molecule type" value="Genomic_DNA"/>
</dbReference>
<feature type="transmembrane region" description="Helical" evidence="8">
    <location>
        <begin position="220"/>
        <end position="242"/>
    </location>
</feature>
<feature type="transmembrane region" description="Helical" evidence="8">
    <location>
        <begin position="193"/>
        <end position="214"/>
    </location>
</feature>
<feature type="transmembrane region" description="Helical" evidence="8">
    <location>
        <begin position="254"/>
        <end position="275"/>
    </location>
</feature>
<keyword evidence="10" id="KW-1185">Reference proteome</keyword>
<feature type="transmembrane region" description="Helical" evidence="8">
    <location>
        <begin position="139"/>
        <end position="158"/>
    </location>
</feature>
<comment type="similarity">
    <text evidence="2">Belongs to the autoinducer-2 exporter (AI-2E) (TC 2.A.86) family.</text>
</comment>
<evidence type="ECO:0000256" key="4">
    <source>
        <dbReference type="ARBA" id="ARBA00022475"/>
    </source>
</evidence>
<dbReference type="InterPro" id="IPR002549">
    <property type="entry name" value="AI-2E-like"/>
</dbReference>
<feature type="transmembrane region" description="Helical" evidence="8">
    <location>
        <begin position="295"/>
        <end position="320"/>
    </location>
</feature>
<feature type="transmembrane region" description="Helical" evidence="8">
    <location>
        <begin position="7"/>
        <end position="24"/>
    </location>
</feature>
<dbReference type="PANTHER" id="PTHR21716">
    <property type="entry name" value="TRANSMEMBRANE PROTEIN"/>
    <property type="match status" value="1"/>
</dbReference>
<evidence type="ECO:0000313" key="9">
    <source>
        <dbReference type="EMBL" id="MBE9079549.1"/>
    </source>
</evidence>
<comment type="caution">
    <text evidence="9">The sequence shown here is derived from an EMBL/GenBank/DDBJ whole genome shotgun (WGS) entry which is preliminary data.</text>
</comment>
<evidence type="ECO:0000256" key="6">
    <source>
        <dbReference type="ARBA" id="ARBA00022989"/>
    </source>
</evidence>